<dbReference type="AlphaFoldDB" id="A0A4Q2D9F8"/>
<gene>
    <name evidence="2" type="ORF">EST38_g9629</name>
</gene>
<keyword evidence="3" id="KW-1185">Reference proteome</keyword>
<reference evidence="2 3" key="1">
    <citation type="submission" date="2019-01" db="EMBL/GenBank/DDBJ databases">
        <title>Draft genome sequence of Psathyrella aberdarensis IHI B618.</title>
        <authorList>
            <person name="Buettner E."/>
            <person name="Kellner H."/>
        </authorList>
    </citation>
    <scope>NUCLEOTIDE SEQUENCE [LARGE SCALE GENOMIC DNA]</scope>
    <source>
        <strain evidence="2 3">IHI B618</strain>
    </source>
</reference>
<evidence type="ECO:0000256" key="1">
    <source>
        <dbReference type="SAM" id="Phobius"/>
    </source>
</evidence>
<evidence type="ECO:0000313" key="2">
    <source>
        <dbReference type="EMBL" id="RXW16220.1"/>
    </source>
</evidence>
<keyword evidence="1" id="KW-0812">Transmembrane</keyword>
<sequence>MSNQQAIPPEPALAEYGYACDFDDGNLIYRFTVWCLASGAMGMILVLGAFAMITRYRRQSNSFITVIRRDGGIYYIVAFVLWVSDAILLIPGIPIKDRFGILWMFVYFQLSKQEKKTLTHYQALIARHSNSSKRVTS</sequence>
<keyword evidence="1" id="KW-1133">Transmembrane helix</keyword>
<accession>A0A4Q2D9F8</accession>
<feature type="transmembrane region" description="Helical" evidence="1">
    <location>
        <begin position="31"/>
        <end position="53"/>
    </location>
</feature>
<evidence type="ECO:0000313" key="3">
    <source>
        <dbReference type="Proteomes" id="UP000290288"/>
    </source>
</evidence>
<dbReference type="Proteomes" id="UP000290288">
    <property type="component" value="Unassembled WGS sequence"/>
</dbReference>
<name>A0A4Q2D9F8_9AGAR</name>
<feature type="transmembrane region" description="Helical" evidence="1">
    <location>
        <begin position="73"/>
        <end position="95"/>
    </location>
</feature>
<dbReference type="EMBL" id="SDEE01000461">
    <property type="protein sequence ID" value="RXW16220.1"/>
    <property type="molecule type" value="Genomic_DNA"/>
</dbReference>
<comment type="caution">
    <text evidence="2">The sequence shown here is derived from an EMBL/GenBank/DDBJ whole genome shotgun (WGS) entry which is preliminary data.</text>
</comment>
<proteinExistence type="predicted"/>
<protein>
    <submittedName>
        <fullName evidence="2">Uncharacterized protein</fullName>
    </submittedName>
</protein>
<keyword evidence="1" id="KW-0472">Membrane</keyword>
<organism evidence="2 3">
    <name type="scientific">Candolleomyces aberdarensis</name>
    <dbReference type="NCBI Taxonomy" id="2316362"/>
    <lineage>
        <taxon>Eukaryota</taxon>
        <taxon>Fungi</taxon>
        <taxon>Dikarya</taxon>
        <taxon>Basidiomycota</taxon>
        <taxon>Agaricomycotina</taxon>
        <taxon>Agaricomycetes</taxon>
        <taxon>Agaricomycetidae</taxon>
        <taxon>Agaricales</taxon>
        <taxon>Agaricineae</taxon>
        <taxon>Psathyrellaceae</taxon>
        <taxon>Candolleomyces</taxon>
    </lineage>
</organism>